<sequence>MNPQAHLSPREIQLAERLAWGASVKEAAYALSMTYKTAVNHVQNIYQKTGCNKINQLSAWWFCTRFNISLDLSPMARSAIASVLLCIFLSNEILCAKDFCRYRARMTRRYRVECVRLRRI</sequence>
<evidence type="ECO:0000313" key="2">
    <source>
        <dbReference type="EMBL" id="MRY12789.1"/>
    </source>
</evidence>
<accession>A0A6G1ZFT4</accession>
<reference evidence="2" key="1">
    <citation type="journal article" date="2019" name="Nat. Med.">
        <title>A library of human gut bacterial isolates paired with longitudinal multiomics data enables mechanistic microbiome research.</title>
        <authorList>
            <person name="Poyet M."/>
            <person name="Groussin M."/>
            <person name="Gibbons S.M."/>
            <person name="Avila-Pacheco J."/>
            <person name="Jiang X."/>
            <person name="Kearney S.M."/>
            <person name="Perrotta A.R."/>
            <person name="Berdy B."/>
            <person name="Zhao S."/>
            <person name="Lieberman T.D."/>
            <person name="Swanson P.K."/>
            <person name="Smith M."/>
            <person name="Roesemann S."/>
            <person name="Alexander J.E."/>
            <person name="Rich S.A."/>
            <person name="Livny J."/>
            <person name="Vlamakis H."/>
            <person name="Clish C."/>
            <person name="Bullock K."/>
            <person name="Deik A."/>
            <person name="Scott J."/>
            <person name="Pierce K.A."/>
            <person name="Xavier R.J."/>
            <person name="Alm E.J."/>
        </authorList>
    </citation>
    <scope>NUCLEOTIDE SEQUENCE</scope>
    <source>
        <strain evidence="2">BIOML-A4</strain>
    </source>
</reference>
<dbReference type="AlphaFoldDB" id="A0A6G1ZFT4"/>
<name>A0A6G1ZFT4_9BACT</name>
<dbReference type="GO" id="GO:0006355">
    <property type="term" value="P:regulation of DNA-templated transcription"/>
    <property type="evidence" value="ECO:0007669"/>
    <property type="project" value="InterPro"/>
</dbReference>
<dbReference type="PRINTS" id="PR00038">
    <property type="entry name" value="HTHLUXR"/>
</dbReference>
<evidence type="ECO:0000259" key="1">
    <source>
        <dbReference type="PROSITE" id="PS50043"/>
    </source>
</evidence>
<feature type="domain" description="HTH luxR-type" evidence="1">
    <location>
        <begin position="1"/>
        <end position="65"/>
    </location>
</feature>
<dbReference type="SUPFAM" id="SSF46894">
    <property type="entry name" value="C-terminal effector domain of the bipartite response regulators"/>
    <property type="match status" value="1"/>
</dbReference>
<dbReference type="SMART" id="SM00421">
    <property type="entry name" value="HTH_LUXR"/>
    <property type="match status" value="1"/>
</dbReference>
<dbReference type="InterPro" id="IPR000792">
    <property type="entry name" value="Tscrpt_reg_LuxR_C"/>
</dbReference>
<dbReference type="Gene3D" id="1.10.10.10">
    <property type="entry name" value="Winged helix-like DNA-binding domain superfamily/Winged helix DNA-binding domain"/>
    <property type="match status" value="1"/>
</dbReference>
<comment type="caution">
    <text evidence="2">The sequence shown here is derived from an EMBL/GenBank/DDBJ whole genome shotgun (WGS) entry which is preliminary data.</text>
</comment>
<dbReference type="GO" id="GO:0003677">
    <property type="term" value="F:DNA binding"/>
    <property type="evidence" value="ECO:0007669"/>
    <property type="project" value="InterPro"/>
</dbReference>
<dbReference type="InterPro" id="IPR036388">
    <property type="entry name" value="WH-like_DNA-bd_sf"/>
</dbReference>
<dbReference type="RefSeq" id="WP_010802227.1">
    <property type="nucleotide sequence ID" value="NZ_CAJSYT010000001.1"/>
</dbReference>
<dbReference type="EMBL" id="WKLP01000022">
    <property type="protein sequence ID" value="MRY12789.1"/>
    <property type="molecule type" value="Genomic_DNA"/>
</dbReference>
<dbReference type="InterPro" id="IPR016032">
    <property type="entry name" value="Sig_transdc_resp-reg_C-effctor"/>
</dbReference>
<dbReference type="Pfam" id="PF00196">
    <property type="entry name" value="GerE"/>
    <property type="match status" value="1"/>
</dbReference>
<protein>
    <submittedName>
        <fullName evidence="2">LuxR family transcriptional regulator</fullName>
    </submittedName>
</protein>
<organism evidence="2">
    <name type="scientific">Parabacteroides goldsteinii</name>
    <dbReference type="NCBI Taxonomy" id="328812"/>
    <lineage>
        <taxon>Bacteria</taxon>
        <taxon>Pseudomonadati</taxon>
        <taxon>Bacteroidota</taxon>
        <taxon>Bacteroidia</taxon>
        <taxon>Bacteroidales</taxon>
        <taxon>Tannerellaceae</taxon>
        <taxon>Parabacteroides</taxon>
    </lineage>
</organism>
<dbReference type="PROSITE" id="PS50043">
    <property type="entry name" value="HTH_LUXR_2"/>
    <property type="match status" value="1"/>
</dbReference>
<gene>
    <name evidence="2" type="ORF">GKE01_15090</name>
</gene>
<proteinExistence type="predicted"/>